<evidence type="ECO:0000313" key="19">
    <source>
        <dbReference type="EMBL" id="KKG74510.1"/>
    </source>
</evidence>
<dbReference type="Proteomes" id="UP000034195">
    <property type="component" value="Unassembled WGS sequence"/>
</dbReference>
<proteinExistence type="predicted"/>
<dbReference type="EMBL" id="JJPR01000044">
    <property type="protein sequence ID" value="KKG88743.1"/>
    <property type="molecule type" value="Genomic_DNA"/>
</dbReference>
<evidence type="ECO:0000313" key="65">
    <source>
        <dbReference type="Proteomes" id="UP000033987"/>
    </source>
</evidence>
<dbReference type="PATRIC" id="fig|2209.40.peg.1672"/>
<evidence type="ECO:0000313" key="75">
    <source>
        <dbReference type="Proteomes" id="UP000034188"/>
    </source>
</evidence>
<dbReference type="Proteomes" id="UP000034279">
    <property type="component" value="Unassembled WGS sequence"/>
</dbReference>
<evidence type="ECO:0000313" key="12">
    <source>
        <dbReference type="EMBL" id="KKG50201.1"/>
    </source>
</evidence>
<dbReference type="EMBL" id="JJQW01000031">
    <property type="protein sequence ID" value="KKH89947.1"/>
    <property type="molecule type" value="Genomic_DNA"/>
</dbReference>
<dbReference type="Proteomes" id="UP000034597">
    <property type="component" value="Unassembled WGS sequence"/>
</dbReference>
<dbReference type="Proteomes" id="UP000034733">
    <property type="component" value="Unassembled WGS sequence"/>
</dbReference>
<dbReference type="Proteomes" id="UP000034566">
    <property type="component" value="Unassembled WGS sequence"/>
</dbReference>
<evidence type="ECO:0000313" key="109">
    <source>
        <dbReference type="Proteomes" id="UP000034944"/>
    </source>
</evidence>
<dbReference type="Proteomes" id="UP000034399">
    <property type="component" value="Unassembled WGS sequence"/>
</dbReference>
<dbReference type="EMBL" id="JJQG01000071">
    <property type="protein sequence ID" value="KKH39466.1"/>
    <property type="molecule type" value="Genomic_DNA"/>
</dbReference>
<evidence type="ECO:0000313" key="69">
    <source>
        <dbReference type="Proteomes" id="UP000034047"/>
    </source>
</evidence>
<evidence type="ECO:0000313" key="44">
    <source>
        <dbReference type="EMBL" id="KKH65077.1"/>
    </source>
</evidence>
<dbReference type="EMBL" id="JJQK01000109">
    <property type="protein sequence ID" value="KKH52094.1"/>
    <property type="molecule type" value="Genomic_DNA"/>
</dbReference>
<dbReference type="Proteomes" id="UP000033987">
    <property type="component" value="Unassembled WGS sequence"/>
</dbReference>
<dbReference type="EMBL" id="JJPQ01000178">
    <property type="protein sequence ID" value="KKG77568.1"/>
    <property type="molecule type" value="Genomic_DNA"/>
</dbReference>
<dbReference type="EMBL" id="JJPK01000014">
    <property type="protein sequence ID" value="KKG64995.1"/>
    <property type="molecule type" value="Genomic_DNA"/>
</dbReference>
<evidence type="ECO:0000313" key="87">
    <source>
        <dbReference type="Proteomes" id="UP000034409"/>
    </source>
</evidence>
<dbReference type="EMBL" id="JJPP01000011">
    <property type="protein sequence ID" value="KKG83796.1"/>
    <property type="molecule type" value="Genomic_DNA"/>
</dbReference>
<dbReference type="EMBL" id="JJPC01000046">
    <property type="protein sequence ID" value="KKG36190.1"/>
    <property type="molecule type" value="Genomic_DNA"/>
</dbReference>
<dbReference type="EMBL" id="JJOR01000023">
    <property type="protein sequence ID" value="KKG07925.1"/>
    <property type="molecule type" value="Genomic_DNA"/>
</dbReference>
<evidence type="ECO:0000313" key="25">
    <source>
        <dbReference type="EMBL" id="KKG94499.1"/>
    </source>
</evidence>
<evidence type="ECO:0000313" key="61">
    <source>
        <dbReference type="Proteomes" id="UP000033878"/>
    </source>
</evidence>
<dbReference type="Proteomes" id="UP000034232">
    <property type="component" value="Unassembled WGS sequence"/>
</dbReference>
<dbReference type="EMBL" id="JJQA01000117">
    <property type="protein sequence ID" value="KKH13443.1"/>
    <property type="molecule type" value="Genomic_DNA"/>
</dbReference>
<dbReference type="EMBL" id="JJPV01000127">
    <property type="protein sequence ID" value="KKG96335.1"/>
    <property type="molecule type" value="Genomic_DNA"/>
</dbReference>
<dbReference type="EMBL" id="JJQP01000152">
    <property type="protein sequence ID" value="KKH65879.1"/>
    <property type="molecule type" value="Genomic_DNA"/>
</dbReference>
<dbReference type="Proteomes" id="UP000034667">
    <property type="component" value="Unassembled WGS sequence"/>
</dbReference>
<dbReference type="Proteomes" id="UP000034040">
    <property type="component" value="Unassembled WGS sequence"/>
</dbReference>
<dbReference type="Proteomes" id="UP000033878">
    <property type="component" value="Unassembled WGS sequence"/>
</dbReference>
<dbReference type="EMBL" id="JJPJ01000125">
    <property type="protein sequence ID" value="KKG58956.1"/>
    <property type="molecule type" value="Genomic_DNA"/>
</dbReference>
<dbReference type="Proteomes" id="UP000034151">
    <property type="component" value="Unassembled WGS sequence"/>
</dbReference>
<dbReference type="Proteomes" id="UP000034925">
    <property type="component" value="Unassembled WGS sequence"/>
</dbReference>
<evidence type="ECO:0000313" key="38">
    <source>
        <dbReference type="EMBL" id="KKH41684.1"/>
    </source>
</evidence>
<dbReference type="Proteomes" id="UP000034424">
    <property type="component" value="Unassembled WGS sequence"/>
</dbReference>
<evidence type="ECO:0000313" key="80">
    <source>
        <dbReference type="Proteomes" id="UP000034253"/>
    </source>
</evidence>
<sequence>MQKLSINQKEFPDKVFPDEVIRKIFKSTDKTVTSRIKVHKYPEKLGSELIILHNKLFVNLYFWN</sequence>
<dbReference type="Proteomes" id="UP000034227">
    <property type="component" value="Unassembled WGS sequence"/>
</dbReference>
<reference evidence="57 111" key="2">
    <citation type="submission" date="2018-05" db="EMBL/GenBank/DDBJ databases">
        <title>Methanosarcina gilichinskyana sp. nov., a novel methanogenic archaeon isolated from Holocene permafrost, North East Russia.</title>
        <authorList>
            <person name="Oshurkova V."/>
            <person name="Meer M."/>
            <person name="Bochkareva O."/>
            <person name="Shcherbakova V."/>
        </authorList>
    </citation>
    <scope>NUCLEOTIDE SEQUENCE [LARGE SCALE GENOMIC DNA]</scope>
    <source>
        <strain evidence="57 111">JL01</strain>
    </source>
</reference>
<dbReference type="Proteomes" id="UP000034188">
    <property type="component" value="Unassembled WGS sequence"/>
</dbReference>
<evidence type="ECO:0000313" key="97">
    <source>
        <dbReference type="Proteomes" id="UP000034667"/>
    </source>
</evidence>
<dbReference type="EMBL" id="JJPI01000141">
    <property type="protein sequence ID" value="KKG50201.1"/>
    <property type="molecule type" value="Genomic_DNA"/>
</dbReference>
<evidence type="ECO:0000313" key="103">
    <source>
        <dbReference type="Proteomes" id="UP000034820"/>
    </source>
</evidence>
<evidence type="ECO:0000313" key="14">
    <source>
        <dbReference type="EMBL" id="KKG58956.1"/>
    </source>
</evidence>
<evidence type="ECO:0000313" key="110">
    <source>
        <dbReference type="Proteomes" id="UP000034950"/>
    </source>
</evidence>
<dbReference type="EMBL" id="JJPS01000196">
    <property type="protein sequence ID" value="KKG85979.1"/>
    <property type="molecule type" value="Genomic_DNA"/>
</dbReference>
<dbReference type="EMBL" id="JJQV01000084">
    <property type="protein sequence ID" value="KKH82882.1"/>
    <property type="molecule type" value="Genomic_DNA"/>
</dbReference>
<evidence type="ECO:0000313" key="53">
    <source>
        <dbReference type="EMBL" id="KKH91599.1"/>
    </source>
</evidence>
<evidence type="ECO:0000313" key="84">
    <source>
        <dbReference type="Proteomes" id="UP000034338"/>
    </source>
</evidence>
<dbReference type="EMBL" id="JJPO01000071">
    <property type="protein sequence ID" value="KKG73589.1"/>
    <property type="molecule type" value="Genomic_DNA"/>
</dbReference>
<dbReference type="EMBL" id="JJPY01000008">
    <property type="protein sequence ID" value="KKH12158.1"/>
    <property type="molecule type" value="Genomic_DNA"/>
</dbReference>
<dbReference type="Proteomes" id="UP000034468">
    <property type="component" value="Unassembled WGS sequence"/>
</dbReference>
<organism evidence="34 77">
    <name type="scientific">Methanosarcina mazei</name>
    <name type="common">Methanosarcina frisia</name>
    <dbReference type="NCBI Taxonomy" id="2209"/>
    <lineage>
        <taxon>Archaea</taxon>
        <taxon>Methanobacteriati</taxon>
        <taxon>Methanobacteriota</taxon>
        <taxon>Stenosarchaea group</taxon>
        <taxon>Methanomicrobia</taxon>
        <taxon>Methanosarcinales</taxon>
        <taxon>Methanosarcinaceae</taxon>
        <taxon>Methanosarcina</taxon>
    </lineage>
</organism>
<evidence type="ECO:0000313" key="33">
    <source>
        <dbReference type="EMBL" id="KKH21230.1"/>
    </source>
</evidence>
<evidence type="ECO:0000313" key="34">
    <source>
        <dbReference type="EMBL" id="KKH24149.1"/>
    </source>
</evidence>
<dbReference type="Proteomes" id="UP000034577">
    <property type="component" value="Unassembled WGS sequence"/>
</dbReference>
<evidence type="ECO:0000313" key="10">
    <source>
        <dbReference type="EMBL" id="KKG42918.1"/>
    </source>
</evidence>
<dbReference type="Proteomes" id="UP000034064">
    <property type="component" value="Unassembled WGS sequence"/>
</dbReference>
<evidence type="ECO:0000313" key="83">
    <source>
        <dbReference type="Proteomes" id="UP000034298"/>
    </source>
</evidence>
<dbReference type="EMBL" id="JJQN01000192">
    <property type="protein sequence ID" value="KKH54677.1"/>
    <property type="molecule type" value="Genomic_DNA"/>
</dbReference>
<evidence type="ECO:0000313" key="43">
    <source>
        <dbReference type="EMBL" id="KKH54677.1"/>
    </source>
</evidence>
<evidence type="ECO:0000313" key="2">
    <source>
        <dbReference type="EMBL" id="KKG05225.1"/>
    </source>
</evidence>
<dbReference type="EMBL" id="JJPE01000125">
    <property type="protein sequence ID" value="KKG42012.1"/>
    <property type="molecule type" value="Genomic_DNA"/>
</dbReference>
<dbReference type="Proteomes" id="UP000034450">
    <property type="component" value="Unassembled WGS sequence"/>
</dbReference>
<evidence type="ECO:0000313" key="60">
    <source>
        <dbReference type="Proteomes" id="UP000033864"/>
    </source>
</evidence>
<dbReference type="Proteomes" id="UP000034243">
    <property type="component" value="Unassembled WGS sequence"/>
</dbReference>
<evidence type="ECO:0000313" key="27">
    <source>
        <dbReference type="EMBL" id="KKG99622.1"/>
    </source>
</evidence>
<gene>
    <name evidence="57" type="ORF">DKM28_06345</name>
    <name evidence="7" type="ORF">DU30_20100</name>
    <name evidence="3" type="ORF">DU31_18345</name>
    <name evidence="12" type="ORF">DU33_10595</name>
    <name evidence="4" type="ORF">DU34_17695</name>
    <name evidence="8" type="ORF">DU35_18970</name>
    <name evidence="11" type="ORF">DU36_08335</name>
    <name evidence="35" type="ORF">DU37_14845</name>
    <name evidence="13" type="ORF">DU38_04020</name>
    <name evidence="10" type="ORF">DU39_08315</name>
    <name evidence="1" type="ORF">DU40_05255</name>
    <name evidence="9" type="ORF">DU41_06315</name>
    <name evidence="28" type="ORF">DU42_18105</name>
    <name evidence="18" type="ORF">DU43_18065</name>
    <name evidence="30" type="ORF">DU44_08005</name>
    <name evidence="15" type="ORF">DU45_04225</name>
    <name evidence="19" type="ORF">DU46_07010</name>
    <name evidence="2" type="ORF">DU47_16375</name>
    <name evidence="33" type="ORF">DU48_10935</name>
    <name evidence="6" type="ORF">DU49_07880</name>
    <name evidence="39" type="ORF">DU50_17875</name>
    <name evidence="29" type="ORF">DU51_03450</name>
    <name evidence="5" type="ORF">DU52_05505</name>
    <name evidence="37" type="ORF">DU54_16990</name>
    <name evidence="21" type="ORF">DU55_02145</name>
    <name evidence="27" type="ORF">DU56_00695</name>
    <name evidence="23" type="ORF">DU57_17640</name>
    <name evidence="34" type="ORF">DU58_03480</name>
    <name evidence="22" type="ORF">DU59_00195</name>
    <name evidence="36" type="ORF">DU60_15910</name>
    <name evidence="20" type="ORF">DU61_13605</name>
    <name evidence="31" type="ORF">DU62_16890</name>
    <name evidence="17" type="ORF">DU63_03935</name>
    <name evidence="14" type="ORF">DU64_18960</name>
    <name evidence="32" type="ORF">DU65_14470</name>
    <name evidence="25" type="ORF">DU66_06680</name>
    <name evidence="16" type="ORF">DU67_12940</name>
    <name evidence="26" type="ORF">DU68_20235</name>
    <name evidence="24" type="ORF">DU69_16990</name>
    <name evidence="38" type="ORF">DU71_04735</name>
    <name evidence="41" type="ORF">DU72_17480</name>
    <name evidence="45" type="ORF">DU73_18730</name>
    <name evidence="43" type="ORF">DU74_09390</name>
    <name evidence="44" type="ORF">DU75_19400</name>
    <name evidence="42" type="ORF">DU76_18000</name>
    <name evidence="49" type="ORF">DU77_15285</name>
    <name evidence="48" type="ORF">DU78_17145</name>
    <name evidence="53" type="ORF">DU79_04450</name>
    <name evidence="50" type="ORF">DU80_17540</name>
    <name evidence="55" type="ORF">DU81_14015</name>
    <name evidence="51" type="ORF">DU82_17505</name>
    <name evidence="56" type="ORF">DU83_16705</name>
    <name evidence="54" type="ORF">DU84_17000</name>
    <name evidence="40" type="ORF">DU85_11505</name>
    <name evidence="47" type="ORF">DU86_17800</name>
    <name evidence="46" type="ORF">DU87_15250</name>
    <name evidence="52" type="ORF">DU88_18690</name>
</gene>
<evidence type="ECO:0000313" key="22">
    <source>
        <dbReference type="EMBL" id="KKG85979.1"/>
    </source>
</evidence>
<dbReference type="EMBL" id="JJPU01000154">
    <property type="protein sequence ID" value="KKG94499.1"/>
    <property type="molecule type" value="Genomic_DNA"/>
</dbReference>
<dbReference type="Proteomes" id="UP000033835">
    <property type="component" value="Unassembled WGS sequence"/>
</dbReference>
<evidence type="ECO:0000313" key="5">
    <source>
        <dbReference type="EMBL" id="KKG30269.1"/>
    </source>
</evidence>
<evidence type="ECO:0000313" key="70">
    <source>
        <dbReference type="Proteomes" id="UP000034064"/>
    </source>
</evidence>
<dbReference type="Proteomes" id="UP000034152">
    <property type="component" value="Unassembled WGS sequence"/>
</dbReference>
<dbReference type="EMBL" id="JJQE01000037">
    <property type="protein sequence ID" value="KKH31169.1"/>
    <property type="molecule type" value="Genomic_DNA"/>
</dbReference>
<dbReference type="Proteomes" id="UP000034950">
    <property type="component" value="Unassembled WGS sequence"/>
</dbReference>
<evidence type="ECO:0000313" key="17">
    <source>
        <dbReference type="EMBL" id="KKG73589.1"/>
    </source>
</evidence>
<dbReference type="Proteomes" id="UP000034259">
    <property type="component" value="Unassembled WGS sequence"/>
</dbReference>
<evidence type="ECO:0000313" key="89">
    <source>
        <dbReference type="Proteomes" id="UP000034450"/>
    </source>
</evidence>
<evidence type="ECO:0000313" key="99">
    <source>
        <dbReference type="Proteomes" id="UP000034672"/>
    </source>
</evidence>
<evidence type="ECO:0000313" key="95">
    <source>
        <dbReference type="Proteomes" id="UP000034597"/>
    </source>
</evidence>
<evidence type="ECO:0000313" key="9">
    <source>
        <dbReference type="EMBL" id="KKG42012.1"/>
    </source>
</evidence>
<evidence type="ECO:0000313" key="63">
    <source>
        <dbReference type="Proteomes" id="UP000033889"/>
    </source>
</evidence>
<evidence type="ECO:0000313" key="82">
    <source>
        <dbReference type="Proteomes" id="UP000034279"/>
    </source>
</evidence>
<evidence type="ECO:0000313" key="40">
    <source>
        <dbReference type="EMBL" id="KKH43935.1"/>
    </source>
</evidence>
<dbReference type="Proteomes" id="UP000034547">
    <property type="component" value="Unassembled WGS sequence"/>
</dbReference>
<evidence type="ECO:0000313" key="46">
    <source>
        <dbReference type="EMBL" id="KKH66949.1"/>
    </source>
</evidence>
<evidence type="ECO:0000313" key="55">
    <source>
        <dbReference type="EMBL" id="KKI06026.1"/>
    </source>
</evidence>
<dbReference type="Proteomes" id="UP000034672">
    <property type="component" value="Unassembled WGS sequence"/>
</dbReference>
<evidence type="ECO:0000313" key="45">
    <source>
        <dbReference type="EMBL" id="KKH65879.1"/>
    </source>
</evidence>
<dbReference type="Proteomes" id="UP000034338">
    <property type="component" value="Unassembled WGS sequence"/>
</dbReference>
<evidence type="ECO:0000313" key="77">
    <source>
        <dbReference type="Proteomes" id="UP000034227"/>
    </source>
</evidence>
<evidence type="ECO:0000313" key="41">
    <source>
        <dbReference type="EMBL" id="KKH52094.1"/>
    </source>
</evidence>
<evidence type="ECO:0000313" key="7">
    <source>
        <dbReference type="EMBL" id="KKG36190.1"/>
    </source>
</evidence>
<dbReference type="EMBL" id="JJQQ01000082">
    <property type="protein sequence ID" value="KKH66949.1"/>
    <property type="molecule type" value="Genomic_DNA"/>
</dbReference>
<evidence type="ECO:0000313" key="111">
    <source>
        <dbReference type="Proteomes" id="UP000300067"/>
    </source>
</evidence>
<evidence type="ECO:0000313" key="21">
    <source>
        <dbReference type="EMBL" id="KKG83796.1"/>
    </source>
</evidence>
<dbReference type="EMBL" id="JJPF01000072">
    <property type="protein sequence ID" value="KKG42918.1"/>
    <property type="molecule type" value="Genomic_DNA"/>
</dbReference>
<evidence type="ECO:0000313" key="3">
    <source>
        <dbReference type="EMBL" id="KKG07925.1"/>
    </source>
</evidence>
<evidence type="ECO:0000313" key="90">
    <source>
        <dbReference type="Proteomes" id="UP000034468"/>
    </source>
</evidence>
<dbReference type="Proteomes" id="UP000034820">
    <property type="component" value="Unassembled WGS sequence"/>
</dbReference>
<evidence type="ECO:0000313" key="8">
    <source>
        <dbReference type="EMBL" id="KKG37773.1"/>
    </source>
</evidence>
<dbReference type="Proteomes" id="UP000034872">
    <property type="component" value="Unassembled WGS sequence"/>
</dbReference>
<evidence type="ECO:0000313" key="42">
    <source>
        <dbReference type="EMBL" id="KKH52839.1"/>
    </source>
</evidence>
<evidence type="ECO:0000313" key="72">
    <source>
        <dbReference type="Proteomes" id="UP000034142"/>
    </source>
</evidence>
<dbReference type="EMBL" id="JJQI01000026">
    <property type="protein sequence ID" value="KKH41684.1"/>
    <property type="molecule type" value="Genomic_DNA"/>
</dbReference>
<dbReference type="EMBL" id="JJQB01000052">
    <property type="protein sequence ID" value="KKH21230.1"/>
    <property type="molecule type" value="Genomic_DNA"/>
</dbReference>
<dbReference type="EMBL" id="JJPX01000103">
    <property type="protein sequence ID" value="KKH09087.1"/>
    <property type="molecule type" value="Genomic_DNA"/>
</dbReference>
<dbReference type="Proteomes" id="UP000033933">
    <property type="component" value="Unassembled WGS sequence"/>
</dbReference>
<dbReference type="EMBL" id="JJQH01000055">
    <property type="protein sequence ID" value="KKH42627.1"/>
    <property type="molecule type" value="Genomic_DNA"/>
</dbReference>
<dbReference type="EMBL" id="JJQF01000119">
    <property type="protein sequence ID" value="KKH28031.1"/>
    <property type="molecule type" value="Genomic_DNA"/>
</dbReference>
<evidence type="ECO:0000313" key="11">
    <source>
        <dbReference type="EMBL" id="KKG47871.1"/>
    </source>
</evidence>
<evidence type="ECO:0000313" key="24">
    <source>
        <dbReference type="EMBL" id="KKG89371.1"/>
    </source>
</evidence>
<evidence type="ECO:0000313" key="52">
    <source>
        <dbReference type="EMBL" id="KKH89947.1"/>
    </source>
</evidence>
<evidence type="ECO:0000313" key="50">
    <source>
        <dbReference type="EMBL" id="KKH81493.1"/>
    </source>
</evidence>
<evidence type="ECO:0000313" key="20">
    <source>
        <dbReference type="EMBL" id="KKG77568.1"/>
    </source>
</evidence>
<dbReference type="Proteomes" id="UP000034387">
    <property type="component" value="Unassembled WGS sequence"/>
</dbReference>
<dbReference type="Proteomes" id="UP000034298">
    <property type="component" value="Unassembled WGS sequence"/>
</dbReference>
<dbReference type="EMBL" id="JJPW01000069">
    <property type="protein sequence ID" value="KKG99622.1"/>
    <property type="molecule type" value="Genomic_DNA"/>
</dbReference>
<dbReference type="EMBL" id="JJPT01000120">
    <property type="protein sequence ID" value="KKG89371.1"/>
    <property type="molecule type" value="Genomic_DNA"/>
</dbReference>
<evidence type="ECO:0000313" key="29">
    <source>
        <dbReference type="EMBL" id="KKH12158.1"/>
    </source>
</evidence>
<evidence type="ECO:0000313" key="101">
    <source>
        <dbReference type="Proteomes" id="UP000034733"/>
    </source>
</evidence>
<evidence type="ECO:0000313" key="36">
    <source>
        <dbReference type="EMBL" id="KKH31169.1"/>
    </source>
</evidence>
<evidence type="ECO:0000313" key="47">
    <source>
        <dbReference type="EMBL" id="KKH70929.1"/>
    </source>
</evidence>
<evidence type="ECO:0000313" key="62">
    <source>
        <dbReference type="Proteomes" id="UP000033885"/>
    </source>
</evidence>
<dbReference type="Proteomes" id="UP000034758">
    <property type="component" value="Unassembled WGS sequence"/>
</dbReference>
<evidence type="ECO:0000313" key="15">
    <source>
        <dbReference type="EMBL" id="KKG64995.1"/>
    </source>
</evidence>
<evidence type="ECO:0000313" key="49">
    <source>
        <dbReference type="EMBL" id="KKH75847.1"/>
    </source>
</evidence>
<dbReference type="Proteomes" id="UP000034409">
    <property type="component" value="Unassembled WGS sequence"/>
</dbReference>
<dbReference type="Proteomes" id="UP000034937">
    <property type="component" value="Unassembled WGS sequence"/>
</dbReference>
<dbReference type="EMBL" id="JJQU01000211">
    <property type="protein sequence ID" value="KKH81493.1"/>
    <property type="molecule type" value="Genomic_DNA"/>
</dbReference>
<evidence type="ECO:0000313" key="1">
    <source>
        <dbReference type="EMBL" id="KKG03094.1"/>
    </source>
</evidence>
<evidence type="ECO:0000313" key="68">
    <source>
        <dbReference type="Proteomes" id="UP000034040"/>
    </source>
</evidence>
<evidence type="ECO:0000313" key="74">
    <source>
        <dbReference type="Proteomes" id="UP000034152"/>
    </source>
</evidence>
<evidence type="ECO:0000313" key="28">
    <source>
        <dbReference type="EMBL" id="KKH09087.1"/>
    </source>
</evidence>
<dbReference type="EMBL" id="JJOS01000025">
    <property type="protein sequence ID" value="KKG05225.1"/>
    <property type="molecule type" value="Genomic_DNA"/>
</dbReference>
<dbReference type="EMBL" id="JJPZ01000017">
    <property type="protein sequence ID" value="KKH14414.1"/>
    <property type="molecule type" value="Genomic_DNA"/>
</dbReference>
<evidence type="ECO:0000313" key="73">
    <source>
        <dbReference type="Proteomes" id="UP000034151"/>
    </source>
</evidence>
<dbReference type="Proteomes" id="UP000034021">
    <property type="component" value="Unassembled WGS sequence"/>
</dbReference>
<dbReference type="EMBL" id="JJPB01000080">
    <property type="protein sequence ID" value="KKG31414.1"/>
    <property type="molecule type" value="Genomic_DNA"/>
</dbReference>
<evidence type="ECO:0000313" key="88">
    <source>
        <dbReference type="Proteomes" id="UP000034424"/>
    </source>
</evidence>
<evidence type="ECO:0000313" key="35">
    <source>
        <dbReference type="EMBL" id="KKH28031.1"/>
    </source>
</evidence>
<dbReference type="Proteomes" id="UP000034692">
    <property type="component" value="Unassembled WGS sequence"/>
</dbReference>
<evidence type="ECO:0000313" key="23">
    <source>
        <dbReference type="EMBL" id="KKG88743.1"/>
    </source>
</evidence>
<dbReference type="EMBL" id="JJQR01000166">
    <property type="protein sequence ID" value="KKH70929.1"/>
    <property type="molecule type" value="Genomic_DNA"/>
</dbReference>
<evidence type="ECO:0000313" key="92">
    <source>
        <dbReference type="Proteomes" id="UP000034566"/>
    </source>
</evidence>
<protein>
    <submittedName>
        <fullName evidence="34">Uncharacterized protein</fullName>
    </submittedName>
</protein>
<dbReference type="Proteomes" id="UP000033864">
    <property type="component" value="Unassembled WGS sequence"/>
</dbReference>
<dbReference type="Proteomes" id="UP000034578">
    <property type="component" value="Unassembled WGS sequence"/>
</dbReference>
<dbReference type="Proteomes" id="UP000034657">
    <property type="component" value="Unassembled WGS sequence"/>
</dbReference>
<dbReference type="Proteomes" id="UP000300067">
    <property type="component" value="Chromosome"/>
</dbReference>
<evidence type="ECO:0000313" key="57">
    <source>
        <dbReference type="EMBL" id="QCR15731.1"/>
    </source>
</evidence>
<dbReference type="Proteomes" id="UP000034921">
    <property type="component" value="Unassembled WGS sequence"/>
</dbReference>
<evidence type="ECO:0000313" key="39">
    <source>
        <dbReference type="EMBL" id="KKH42627.1"/>
    </source>
</evidence>
<dbReference type="EMBL" id="JJRB01000004">
    <property type="protein sequence ID" value="KKI06692.1"/>
    <property type="molecule type" value="Genomic_DNA"/>
</dbReference>
<dbReference type="Proteomes" id="UP000034001">
    <property type="component" value="Unassembled WGS sequence"/>
</dbReference>
<evidence type="ECO:0000313" key="58">
    <source>
        <dbReference type="Proteomes" id="UP000033814"/>
    </source>
</evidence>
<dbReference type="EMBL" id="JJQO01000147">
    <property type="protein sequence ID" value="KKH65077.1"/>
    <property type="molecule type" value="Genomic_DNA"/>
</dbReference>
<dbReference type="EMBL" id="JJRA01000025">
    <property type="protein sequence ID" value="KKI06026.1"/>
    <property type="molecule type" value="Genomic_DNA"/>
</dbReference>
<evidence type="ECO:0000313" key="13">
    <source>
        <dbReference type="EMBL" id="KKG51807.1"/>
    </source>
</evidence>
<evidence type="ECO:0000313" key="51">
    <source>
        <dbReference type="EMBL" id="KKH82882.1"/>
    </source>
</evidence>
<evidence type="ECO:0000313" key="18">
    <source>
        <dbReference type="EMBL" id="KKG74088.1"/>
    </source>
</evidence>
<dbReference type="Proteomes" id="UP000034142">
    <property type="component" value="Unassembled WGS sequence"/>
</dbReference>
<evidence type="ECO:0000313" key="78">
    <source>
        <dbReference type="Proteomes" id="UP000034232"/>
    </source>
</evidence>
<evidence type="ECO:0000313" key="105">
    <source>
        <dbReference type="Proteomes" id="UP000034872"/>
    </source>
</evidence>
<dbReference type="AlphaFoldDB" id="A0A0F8NHW9"/>
<evidence type="ECO:0000313" key="56">
    <source>
        <dbReference type="EMBL" id="KKI06692.1"/>
    </source>
</evidence>
<dbReference type="Proteomes" id="UP000034817">
    <property type="component" value="Unassembled WGS sequence"/>
</dbReference>
<evidence type="ECO:0000313" key="94">
    <source>
        <dbReference type="Proteomes" id="UP000034578"/>
    </source>
</evidence>
<evidence type="ECO:0000313" key="96">
    <source>
        <dbReference type="Proteomes" id="UP000034657"/>
    </source>
</evidence>
<evidence type="ECO:0000313" key="107">
    <source>
        <dbReference type="Proteomes" id="UP000034925"/>
    </source>
</evidence>
<evidence type="ECO:0000313" key="59">
    <source>
        <dbReference type="Proteomes" id="UP000033835"/>
    </source>
</evidence>
<evidence type="ECO:0000313" key="37">
    <source>
        <dbReference type="EMBL" id="KKH39466.1"/>
    </source>
</evidence>
<dbReference type="Proteomes" id="UP000034842">
    <property type="component" value="Unassembled WGS sequence"/>
</dbReference>
<reference evidence="58 59" key="1">
    <citation type="journal article" date="2015" name="ISME J.">
        <title>Genomic and phenotypic differentiation among Methanosarcina mazei populations from Columbia River sediment.</title>
        <authorList>
            <person name="Youngblut N.D."/>
            <person name="Wirth J.S."/>
            <person name="Henriksen J.R."/>
            <person name="Smith M."/>
            <person name="Simon H."/>
            <person name="Metcalf W.W."/>
            <person name="Whitaker R.J."/>
        </authorList>
    </citation>
    <scope>NUCLEOTIDE SEQUENCE [LARGE SCALE GENOMIC DNA]</scope>
    <source>
        <strain evidence="30 70">1.F.A.1A.3</strain>
        <strain evidence="33 101">1.F.A.1B.3</strain>
        <strain evidence="32 65">1.F.A.1B.4</strain>
        <strain evidence="34 77">1.F.A.2.8</strain>
        <strain evidence="36 106">1.F.M.0.5</strain>
        <strain evidence="35 84">1.H.A.0.1</strain>
        <strain evidence="37 102">1.H.A.1A.1</strain>
        <strain evidence="39 67">1.H.A.1A.3</strain>
        <strain evidence="38 99">1.H.A.1A.4</strain>
        <strain evidence="40 60">1.H.A.1A.6</strain>
        <strain evidence="41 81">1.H.A.2.1</strain>
        <strain evidence="42 78">1.H.A.2.3</strain>
        <strain evidence="43 89">1.H.A.2.6</strain>
        <strain evidence="44 100">1.H.A.2.7</strain>
        <strain evidence="45">1.H.A.2.8</strain>
        <strain evidence="46 64">1.H.M.0.1</strain>
        <strain evidence="47 107">1.H.M.1A.1</strain>
        <strain evidence="49 68">1.H.M.1A.2</strain>
        <strain evidence="48 104">1.H.M.1A.3</strain>
        <strain evidence="50 74">1.H.M.2.1</strain>
        <strain evidence="51 58">1.H.M.2.2</strain>
        <strain evidence="52 108">1.H.M.2.3</strain>
        <strain evidence="53 98">1.H.M.2.4</strain>
        <strain evidence="54 105">1.H.T.2.1</strain>
        <strain evidence="55 62">1.H.T.2.3</strain>
        <strain evidence="56 91">1.H.T.2.5</strain>
        <strain evidence="3 72">2.F.A.2.3</strain>
        <strain evidence="2 94">2.F.A.2.4</strain>
        <strain evidence="1 95">2.F.T.0.2</strain>
        <strain evidence="4 69">2.F.T.2.6</strain>
        <strain evidence="5 86">3.F.A.1A.1</strain>
        <strain evidence="6 61">3.F.A.1A.3</strain>
        <strain evidence="7 83">3.F.A.1B.1</strain>
        <strain evidence="8 93">3.F.A.2.12</strain>
        <strain evidence="9 97">3.F.A.2.3</strain>
        <strain evidence="10 73">3.F.A.2.5</strain>
        <strain evidence="13 76">3.F.A.2.6</strain>
        <strain evidence="11 79">3.F.A.2.7</strain>
        <strain evidence="12 75">3.F.T.1A.1</strain>
        <strain evidence="14 82">3.F.T.1A.2</strain>
        <strain evidence="15 92">3.F.T.1A.4</strain>
        <strain evidence="16 88">3.F.T.2.1</strain>
        <strain evidence="18">3.H.A.1A.1</strain>
        <strain evidence="19 71">3.H.A.1A.2</strain>
        <strain evidence="17 66">3.H.A.2.1</strain>
        <strain evidence="21">3.H.A.2.4</strain>
        <strain evidence="20 63">3.H.A.2.5</strain>
        <strain evidence="23 110">3.H.A.2.6</strain>
        <strain evidence="22 87">3.H.A.2.8</strain>
        <strain evidence="24 96">3.H.M.1A.1</strain>
        <strain evidence="25 90">3.H.M.1B.1</strain>
        <strain evidence="26 59">3.H.M.1B.2</strain>
        <strain evidence="27 80">3.H.M.1B.5</strain>
        <strain evidence="28 85">3.H.M.2.7</strain>
        <strain evidence="29 103">3.H.T.1A.1</strain>
        <strain evidence="31 109">3.H.T.1A.2</strain>
    </source>
</reference>
<evidence type="ECO:0000313" key="76">
    <source>
        <dbReference type="Proteomes" id="UP000034195"/>
    </source>
</evidence>
<evidence type="ECO:0000313" key="100">
    <source>
        <dbReference type="Proteomes" id="UP000034692"/>
    </source>
</evidence>
<evidence type="ECO:0000313" key="30">
    <source>
        <dbReference type="EMBL" id="KKH13443.1"/>
    </source>
</evidence>
<evidence type="ECO:0000313" key="26">
    <source>
        <dbReference type="EMBL" id="KKG96335.1"/>
    </source>
</evidence>
<dbReference type="EMBL" id="JJQJ01000222">
    <property type="protein sequence ID" value="KKH43935.1"/>
    <property type="molecule type" value="Genomic_DNA"/>
</dbReference>
<dbReference type="EMBL" id="JJPH01000135">
    <property type="protein sequence ID" value="KKG47871.1"/>
    <property type="molecule type" value="Genomic_DNA"/>
</dbReference>
<evidence type="ECO:0000313" key="93">
    <source>
        <dbReference type="Proteomes" id="UP000034577"/>
    </source>
</evidence>
<evidence type="ECO:0000313" key="86">
    <source>
        <dbReference type="Proteomes" id="UP000034399"/>
    </source>
</evidence>
<evidence type="ECO:0000313" key="106">
    <source>
        <dbReference type="Proteomes" id="UP000034921"/>
    </source>
</evidence>
<dbReference type="EMBL" id="JJQX01000182">
    <property type="protein sequence ID" value="KKH91599.1"/>
    <property type="molecule type" value="Genomic_DNA"/>
</dbReference>
<dbReference type="EMBL" id="JJOT01000053">
    <property type="protein sequence ID" value="KKG03094.1"/>
    <property type="molecule type" value="Genomic_DNA"/>
</dbReference>
<evidence type="ECO:0000313" key="66">
    <source>
        <dbReference type="Proteomes" id="UP000034001"/>
    </source>
</evidence>
<dbReference type="EMBL" id="JJQM01000134">
    <property type="protein sequence ID" value="KKH52839.1"/>
    <property type="molecule type" value="Genomic_DNA"/>
</dbReference>
<evidence type="ECO:0000313" key="98">
    <source>
        <dbReference type="Proteomes" id="UP000034668"/>
    </source>
</evidence>
<evidence type="ECO:0000313" key="54">
    <source>
        <dbReference type="EMBL" id="KKH96156.1"/>
    </source>
</evidence>
<dbReference type="EMBL" id="CP029709">
    <property type="protein sequence ID" value="QCR15731.1"/>
    <property type="molecule type" value="Genomic_DNA"/>
</dbReference>
<dbReference type="Proteomes" id="UP000034944">
    <property type="component" value="Unassembled WGS sequence"/>
</dbReference>
<dbReference type="EMBL" id="JJOU01000158">
    <property type="protein sequence ID" value="KKG11304.1"/>
    <property type="molecule type" value="Genomic_DNA"/>
</dbReference>
<dbReference type="Proteomes" id="UP000034668">
    <property type="component" value="Unassembled WGS sequence"/>
</dbReference>
<evidence type="ECO:0000313" key="104">
    <source>
        <dbReference type="Proteomes" id="UP000034842"/>
    </source>
</evidence>
<evidence type="ECO:0000313" key="79">
    <source>
        <dbReference type="Proteomes" id="UP000034243"/>
    </source>
</evidence>
<dbReference type="EMBL" id="JJPN01000028">
    <property type="protein sequence ID" value="KKG74510.1"/>
    <property type="molecule type" value="Genomic_DNA"/>
</dbReference>
<dbReference type="EMBL" id="JJQT01000248">
    <property type="protein sequence ID" value="KKH72041.1"/>
    <property type="molecule type" value="Genomic_DNA"/>
</dbReference>
<dbReference type="Proteomes" id="UP000033814">
    <property type="component" value="Unassembled WGS sequence"/>
</dbReference>
<accession>A0A0F8NHW9</accession>
<evidence type="ECO:0000313" key="48">
    <source>
        <dbReference type="EMBL" id="KKH72041.1"/>
    </source>
</evidence>
<dbReference type="EMBL" id="JJPD01000167">
    <property type="protein sequence ID" value="KKG37773.1"/>
    <property type="molecule type" value="Genomic_DNA"/>
</dbReference>
<dbReference type="EMBL" id="JJPA01000169">
    <property type="protein sequence ID" value="KKG30269.1"/>
    <property type="molecule type" value="Genomic_DNA"/>
</dbReference>
<evidence type="ECO:0000313" key="67">
    <source>
        <dbReference type="Proteomes" id="UP000034021"/>
    </source>
</evidence>
<dbReference type="EMBL" id="JJPL01000072">
    <property type="protein sequence ID" value="KKG65321.1"/>
    <property type="molecule type" value="Genomic_DNA"/>
</dbReference>
<dbReference type="EMBL" id="JJPG01000086">
    <property type="protein sequence ID" value="KKG51807.1"/>
    <property type="molecule type" value="Genomic_DNA"/>
</dbReference>
<dbReference type="EMBL" id="JJQZ01000080">
    <property type="protein sequence ID" value="KKH96156.1"/>
    <property type="molecule type" value="Genomic_DNA"/>
</dbReference>
<evidence type="ECO:0000313" key="81">
    <source>
        <dbReference type="Proteomes" id="UP000034259"/>
    </source>
</evidence>
<evidence type="ECO:0000313" key="31">
    <source>
        <dbReference type="EMBL" id="KKH14414.1"/>
    </source>
</evidence>
<evidence type="ECO:0000313" key="6">
    <source>
        <dbReference type="EMBL" id="KKG31414.1"/>
    </source>
</evidence>
<dbReference type="EMBL" id="JJQS01000060">
    <property type="protein sequence ID" value="KKH75847.1"/>
    <property type="molecule type" value="Genomic_DNA"/>
</dbReference>
<evidence type="ECO:0000313" key="32">
    <source>
        <dbReference type="EMBL" id="KKH18988.1"/>
    </source>
</evidence>
<name>A0A0F8NHW9_METMZ</name>
<evidence type="ECO:0000313" key="64">
    <source>
        <dbReference type="Proteomes" id="UP000033933"/>
    </source>
</evidence>
<evidence type="ECO:0000313" key="16">
    <source>
        <dbReference type="EMBL" id="KKG65321.1"/>
    </source>
</evidence>
<evidence type="ECO:0000313" key="108">
    <source>
        <dbReference type="Proteomes" id="UP000034937"/>
    </source>
</evidence>
<evidence type="ECO:0000313" key="71">
    <source>
        <dbReference type="Proteomes" id="UP000034074"/>
    </source>
</evidence>
<dbReference type="Proteomes" id="UP000034253">
    <property type="component" value="Unassembled WGS sequence"/>
</dbReference>
<dbReference type="EMBL" id="JJPM01000178">
    <property type="protein sequence ID" value="KKG74088.1"/>
    <property type="molecule type" value="Genomic_DNA"/>
</dbReference>
<dbReference type="Proteomes" id="UP000033889">
    <property type="component" value="Unassembled WGS sequence"/>
</dbReference>
<keyword evidence="94" id="KW-1185">Reference proteome</keyword>
<evidence type="ECO:0000313" key="91">
    <source>
        <dbReference type="Proteomes" id="UP000034547"/>
    </source>
</evidence>
<dbReference type="Proteomes" id="UP000034047">
    <property type="component" value="Unassembled WGS sequence"/>
</dbReference>
<evidence type="ECO:0000313" key="4">
    <source>
        <dbReference type="EMBL" id="KKG11304.1"/>
    </source>
</evidence>
<evidence type="ECO:0000313" key="85">
    <source>
        <dbReference type="Proteomes" id="UP000034387"/>
    </source>
</evidence>
<dbReference type="Proteomes" id="UP000033885">
    <property type="component" value="Unassembled WGS sequence"/>
</dbReference>
<dbReference type="EMBL" id="JJQC01000123">
    <property type="protein sequence ID" value="KKH18988.1"/>
    <property type="molecule type" value="Genomic_DNA"/>
</dbReference>
<dbReference type="EMBL" id="JJQD01000182">
    <property type="protein sequence ID" value="KKH24149.1"/>
    <property type="molecule type" value="Genomic_DNA"/>
</dbReference>
<evidence type="ECO:0000313" key="102">
    <source>
        <dbReference type="Proteomes" id="UP000034758"/>
    </source>
</evidence>
<dbReference type="Proteomes" id="UP000034074">
    <property type="component" value="Unassembled WGS sequence"/>
</dbReference>